<reference evidence="6 7" key="1">
    <citation type="journal article" date="2011" name="Proc. Natl. Acad. Sci. U.S.A.">
        <title>Evolutionary erosion of yeast sex chromosomes by mating-type switching accidents.</title>
        <authorList>
            <person name="Gordon J.L."/>
            <person name="Armisen D."/>
            <person name="Proux-Wera E."/>
            <person name="Oheigeartaigh S.S."/>
            <person name="Byrne K.P."/>
            <person name="Wolfe K.H."/>
        </authorList>
    </citation>
    <scope>NUCLEOTIDE SEQUENCE [LARGE SCALE GENOMIC DNA]</scope>
    <source>
        <strain evidence="7">ATCC 76901 / BCRC 22586 / CBS 4309 / NBRC 1992 / NRRL Y-12630</strain>
    </source>
</reference>
<dbReference type="Gene3D" id="1.20.5.500">
    <property type="entry name" value="Single helix bin"/>
    <property type="match status" value="1"/>
</dbReference>
<reference key="2">
    <citation type="submission" date="2011-08" db="EMBL/GenBank/DDBJ databases">
        <title>Genome sequence of Naumovozyma castellii.</title>
        <authorList>
            <person name="Gordon J.L."/>
            <person name="Armisen D."/>
            <person name="Proux-Wera E."/>
            <person name="OhEigeartaigh S.S."/>
            <person name="Byrne K.P."/>
            <person name="Wolfe K.H."/>
        </authorList>
    </citation>
    <scope>NUCLEOTIDE SEQUENCE</scope>
    <source>
        <strain>Type strain:CBS 4309</strain>
    </source>
</reference>
<dbReference type="KEGG" id="ncs:NCAS_0A13790"/>
<dbReference type="GO" id="GO:0051117">
    <property type="term" value="F:ATPase binding"/>
    <property type="evidence" value="ECO:0007669"/>
    <property type="project" value="EnsemblFungi"/>
</dbReference>
<dbReference type="EMBL" id="HE576752">
    <property type="protein sequence ID" value="CCC67937.1"/>
    <property type="molecule type" value="Genomic_DNA"/>
</dbReference>
<dbReference type="Pfam" id="PF04568">
    <property type="entry name" value="IATP"/>
    <property type="match status" value="1"/>
</dbReference>
<dbReference type="Proteomes" id="UP000001640">
    <property type="component" value="Chromosome 1"/>
</dbReference>
<dbReference type="OrthoDB" id="5532350at2759"/>
<dbReference type="InParanoid" id="G0V8Y8"/>
<dbReference type="eggNOG" id="ENOG502SCJG">
    <property type="taxonomic scope" value="Eukaryota"/>
</dbReference>
<name>G0V8Y8_NAUCA</name>
<accession>G0V8Y8</accession>
<evidence type="ECO:0000256" key="4">
    <source>
        <dbReference type="RuleBase" id="RU368087"/>
    </source>
</evidence>
<evidence type="ECO:0000256" key="1">
    <source>
        <dbReference type="ARBA" id="ARBA00004173"/>
    </source>
</evidence>
<dbReference type="RefSeq" id="XP_003674317.1">
    <property type="nucleotide sequence ID" value="XM_003674269.1"/>
</dbReference>
<feature type="coiled-coil region" evidence="5">
    <location>
        <begin position="61"/>
        <end position="88"/>
    </location>
</feature>
<keyword evidence="7" id="KW-1185">Reference proteome</keyword>
<dbReference type="FunCoup" id="G0V8Y8">
    <property type="interactions" value="109"/>
</dbReference>
<evidence type="ECO:0000256" key="5">
    <source>
        <dbReference type="SAM" id="Coils"/>
    </source>
</evidence>
<dbReference type="HOGENOM" id="CLU_145563_4_0_1"/>
<keyword evidence="3" id="KW-0496">Mitochondrion</keyword>
<protein>
    <recommendedName>
        <fullName evidence="4">ATPase inhibitor, mitochondrial</fullName>
    </recommendedName>
</protein>
<dbReference type="OMA" id="RCISRNT"/>
<evidence type="ECO:0000313" key="6">
    <source>
        <dbReference type="EMBL" id="CCC67937.1"/>
    </source>
</evidence>
<evidence type="ECO:0000313" key="7">
    <source>
        <dbReference type="Proteomes" id="UP000001640"/>
    </source>
</evidence>
<comment type="function">
    <text evidence="4">Inhibits the enzyme activity of ATPase.</text>
</comment>
<dbReference type="SUPFAM" id="SSF64602">
    <property type="entry name" value="F1 ATPase inhibitor, IF1, C-terminal domain"/>
    <property type="match status" value="1"/>
</dbReference>
<dbReference type="STRING" id="1064592.G0V8Y8"/>
<dbReference type="AlphaFoldDB" id="G0V8Y8"/>
<sequence>MLASRTTFARSLRYQCHNLTLLRLYSDGSIGSSRGSIQDSFLKRERAKEEYFIRQHEKEQFSHIKEQLKTHQKKLDTLQEKIDKLTNNS</sequence>
<dbReference type="GO" id="GO:0042030">
    <property type="term" value="F:ATPase inhibitor activity"/>
    <property type="evidence" value="ECO:0007669"/>
    <property type="project" value="InterPro"/>
</dbReference>
<organism evidence="6 7">
    <name type="scientific">Naumovozyma castellii</name>
    <name type="common">Yeast</name>
    <name type="synonym">Saccharomyces castellii</name>
    <dbReference type="NCBI Taxonomy" id="27288"/>
    <lineage>
        <taxon>Eukaryota</taxon>
        <taxon>Fungi</taxon>
        <taxon>Dikarya</taxon>
        <taxon>Ascomycota</taxon>
        <taxon>Saccharomycotina</taxon>
        <taxon>Saccharomycetes</taxon>
        <taxon>Saccharomycetales</taxon>
        <taxon>Saccharomycetaceae</taxon>
        <taxon>Naumovozyma</taxon>
    </lineage>
</organism>
<dbReference type="GeneID" id="96901415"/>
<dbReference type="GO" id="GO:0005739">
    <property type="term" value="C:mitochondrion"/>
    <property type="evidence" value="ECO:0007669"/>
    <property type="project" value="UniProtKB-SubCell"/>
</dbReference>
<evidence type="ECO:0000256" key="3">
    <source>
        <dbReference type="ARBA" id="ARBA00023128"/>
    </source>
</evidence>
<keyword evidence="5" id="KW-0175">Coiled coil</keyword>
<evidence type="ECO:0000256" key="2">
    <source>
        <dbReference type="ARBA" id="ARBA00010901"/>
    </source>
</evidence>
<dbReference type="FunFam" id="1.20.5.500:FF:000006">
    <property type="entry name" value="ATPase inhibitor, mitochondrial"/>
    <property type="match status" value="1"/>
</dbReference>
<proteinExistence type="inferred from homology"/>
<gene>
    <name evidence="6" type="primary">NCAS0A13790</name>
    <name evidence="6" type="ordered locus">NCAS_0A13790</name>
</gene>
<comment type="similarity">
    <text evidence="2 4">Belongs to the ATPase inhibitor family.</text>
</comment>
<dbReference type="InterPro" id="IPR007648">
    <property type="entry name" value="ATPase_inhibitor_mt"/>
</dbReference>
<comment type="subcellular location">
    <subcellularLocation>
        <location evidence="1">Mitochondrion</location>
    </subcellularLocation>
</comment>